<feature type="transmembrane region" description="Helical" evidence="1">
    <location>
        <begin position="173"/>
        <end position="191"/>
    </location>
</feature>
<feature type="transmembrane region" description="Helical" evidence="1">
    <location>
        <begin position="203"/>
        <end position="220"/>
    </location>
</feature>
<organism evidence="2 3">
    <name type="scientific">Candidatus Afipia apatlaquensis</name>
    <dbReference type="NCBI Taxonomy" id="2712852"/>
    <lineage>
        <taxon>Bacteria</taxon>
        <taxon>Pseudomonadati</taxon>
        <taxon>Pseudomonadota</taxon>
        <taxon>Alphaproteobacteria</taxon>
        <taxon>Hyphomicrobiales</taxon>
        <taxon>Nitrobacteraceae</taxon>
        <taxon>Afipia</taxon>
    </lineage>
</organism>
<keyword evidence="1" id="KW-0812">Transmembrane</keyword>
<proteinExistence type="predicted"/>
<feature type="transmembrane region" description="Helical" evidence="1">
    <location>
        <begin position="148"/>
        <end position="166"/>
    </location>
</feature>
<feature type="transmembrane region" description="Helical" evidence="1">
    <location>
        <begin position="89"/>
        <end position="110"/>
    </location>
</feature>
<dbReference type="PANTHER" id="PTHR38592">
    <property type="entry name" value="BLL4819 PROTEIN"/>
    <property type="match status" value="1"/>
</dbReference>
<protein>
    <submittedName>
        <fullName evidence="2">OpgC domain-containing protein</fullName>
    </submittedName>
</protein>
<feature type="transmembrane region" description="Helical" evidence="1">
    <location>
        <begin position="52"/>
        <end position="68"/>
    </location>
</feature>
<evidence type="ECO:0000313" key="3">
    <source>
        <dbReference type="Proteomes" id="UP000480266"/>
    </source>
</evidence>
<feature type="transmembrane region" description="Helical" evidence="1">
    <location>
        <begin position="339"/>
        <end position="360"/>
    </location>
</feature>
<dbReference type="InterPro" id="IPR014550">
    <property type="entry name" value="UCP028704_OpgC"/>
</dbReference>
<gene>
    <name evidence="2" type="ORF">G4V63_08580</name>
</gene>
<evidence type="ECO:0000313" key="2">
    <source>
        <dbReference type="EMBL" id="NGX95270.1"/>
    </source>
</evidence>
<reference evidence="2" key="1">
    <citation type="submission" date="2020-02" db="EMBL/GenBank/DDBJ databases">
        <title>Draft genome sequence of Candidatus Afipia apatlaquensis IBT-C3, a potential strain for decolorization of textile dyes.</title>
        <authorList>
            <person name="Sanchez-Reyes A."/>
            <person name="Breton-Deval L."/>
            <person name="Mangelson H."/>
            <person name="Sanchez-Flores A."/>
        </authorList>
    </citation>
    <scope>NUCLEOTIDE SEQUENCE [LARGE SCALE GENOMIC DNA]</scope>
    <source>
        <strain evidence="2">IBT-C3</strain>
    </source>
</reference>
<keyword evidence="1" id="KW-1133">Transmembrane helix</keyword>
<keyword evidence="1" id="KW-0472">Membrane</keyword>
<feature type="transmembrane region" description="Helical" evidence="1">
    <location>
        <begin position="232"/>
        <end position="252"/>
    </location>
</feature>
<feature type="transmembrane region" description="Helical" evidence="1">
    <location>
        <begin position="277"/>
        <end position="294"/>
    </location>
</feature>
<accession>A0A7C9VI78</accession>
<keyword evidence="3" id="KW-1185">Reference proteome</keyword>
<dbReference type="AlphaFoldDB" id="A0A7C9VI78"/>
<dbReference type="EMBL" id="JAAMRR010000447">
    <property type="protein sequence ID" value="NGX95270.1"/>
    <property type="molecule type" value="Genomic_DNA"/>
</dbReference>
<dbReference type="PIRSF" id="PIRSF028704">
    <property type="entry name" value="UPC028704"/>
    <property type="match status" value="1"/>
</dbReference>
<comment type="caution">
    <text evidence="2">The sequence shown here is derived from an EMBL/GenBank/DDBJ whole genome shotgun (WGS) entry which is preliminary data.</text>
</comment>
<dbReference type="Pfam" id="PF10129">
    <property type="entry name" value="OpgC_C"/>
    <property type="match status" value="1"/>
</dbReference>
<dbReference type="Proteomes" id="UP000480266">
    <property type="component" value="Unassembled WGS sequence"/>
</dbReference>
<feature type="transmembrane region" description="Helical" evidence="1">
    <location>
        <begin position="21"/>
        <end position="40"/>
    </location>
</feature>
<name>A0A7C9VI78_9BRAD</name>
<sequence>MADRSKSSSGRDVRLDMFRGLANWAIFVDHIPNNAVAWLTTRNYGFSDAADLFVFISGYTATFVYSRYMRASGFLVSTSLIYGRVWQIYVAHVLLLVAYLAAIGFVAQSYGHSHLLDEFNVRHLLDDPIETLKHGLLLEFKPLNLDVLPLYIVIMVAFPLALWAMIRRPNVTLAASFALYVTARSLGWNLPSYPSGNWYFNPFAWQFLFVIGAWAASGGADRLQPLLRSKAVIGIAGVYLLFSLLIAMAARFPELANVLPVSLLSAFPNDKTNLGPYRILHFLALAVVVVHCVPKEWAGLQSPILRPAIVCGKRSLEVFCVGVFLSFAGHLLFESVSMSLAFQSLVSSGGIAIMTGVAYYRTWTVSLRSNSSSSSAVASAS</sequence>
<evidence type="ECO:0000256" key="1">
    <source>
        <dbReference type="SAM" id="Phobius"/>
    </source>
</evidence>
<feature type="transmembrane region" description="Helical" evidence="1">
    <location>
        <begin position="315"/>
        <end position="333"/>
    </location>
</feature>
<dbReference type="PANTHER" id="PTHR38592:SF3">
    <property type="entry name" value="BLL4819 PROTEIN"/>
    <property type="match status" value="1"/>
</dbReference>